<dbReference type="PANTHER" id="PTHR42837">
    <property type="entry name" value="REGULATOR OF SIGMA-E PROTEASE RSEP"/>
    <property type="match status" value="1"/>
</dbReference>
<protein>
    <recommendedName>
        <fullName evidence="11">Zinc metalloprotease</fullName>
        <ecNumber evidence="11">3.4.24.-</ecNumber>
    </recommendedName>
</protein>
<evidence type="ECO:0000256" key="4">
    <source>
        <dbReference type="ARBA" id="ARBA00022670"/>
    </source>
</evidence>
<dbReference type="InterPro" id="IPR004387">
    <property type="entry name" value="Pept_M50_Zn"/>
</dbReference>
<evidence type="ECO:0000259" key="12">
    <source>
        <dbReference type="PROSITE" id="PS50106"/>
    </source>
</evidence>
<feature type="transmembrane region" description="Helical" evidence="11">
    <location>
        <begin position="327"/>
        <end position="348"/>
    </location>
</feature>
<dbReference type="InterPro" id="IPR001478">
    <property type="entry name" value="PDZ"/>
</dbReference>
<dbReference type="Gene3D" id="2.30.42.10">
    <property type="match status" value="1"/>
</dbReference>
<evidence type="ECO:0000256" key="7">
    <source>
        <dbReference type="ARBA" id="ARBA00022833"/>
    </source>
</evidence>
<reference evidence="13" key="1">
    <citation type="journal article" date="2024" name="Syst. Appl. Microbiol.">
        <title>First single-strain enrichments of Electrothrix cable bacteria, description of E. aestuarii sp. nov. and E. rattekaaiensis sp. nov., and proposal of a cable bacteria taxonomy following the rules of the SeqCode.</title>
        <authorList>
            <person name="Plum-Jensen L.E."/>
            <person name="Schramm A."/>
            <person name="Marshall I.P.G."/>
        </authorList>
    </citation>
    <scope>NUCLEOTIDE SEQUENCE</scope>
    <source>
        <strain evidence="13">Rat1</strain>
    </source>
</reference>
<comment type="cofactor">
    <cofactor evidence="1 11">
        <name>Zn(2+)</name>
        <dbReference type="ChEBI" id="CHEBI:29105"/>
    </cofactor>
</comment>
<accession>A0AAU8LTS6</accession>
<evidence type="ECO:0000256" key="10">
    <source>
        <dbReference type="ARBA" id="ARBA00023136"/>
    </source>
</evidence>
<dbReference type="GO" id="GO:0004222">
    <property type="term" value="F:metalloendopeptidase activity"/>
    <property type="evidence" value="ECO:0007669"/>
    <property type="project" value="InterPro"/>
</dbReference>
<keyword evidence="8 11" id="KW-1133">Transmembrane helix</keyword>
<evidence type="ECO:0000256" key="3">
    <source>
        <dbReference type="ARBA" id="ARBA00007931"/>
    </source>
</evidence>
<dbReference type="AlphaFoldDB" id="A0AAU8LTS6"/>
<keyword evidence="6 11" id="KW-0378">Hydrolase</keyword>
<feature type="domain" description="PDZ" evidence="12">
    <location>
        <begin position="114"/>
        <end position="159"/>
    </location>
</feature>
<dbReference type="EC" id="3.4.24.-" evidence="11"/>
<dbReference type="KEGG" id="eaj:Q3M24_18790"/>
<dbReference type="PROSITE" id="PS50106">
    <property type="entry name" value="PDZ"/>
    <property type="match status" value="1"/>
</dbReference>
<evidence type="ECO:0000256" key="9">
    <source>
        <dbReference type="ARBA" id="ARBA00023049"/>
    </source>
</evidence>
<dbReference type="GO" id="GO:0016020">
    <property type="term" value="C:membrane"/>
    <property type="evidence" value="ECO:0007669"/>
    <property type="project" value="UniProtKB-SubCell"/>
</dbReference>
<dbReference type="InterPro" id="IPR008915">
    <property type="entry name" value="Peptidase_M50"/>
</dbReference>
<sequence>MNSIISFILVLGILIFVHELGHFLLAKLFGVRVLKFSLGFGNKLIGKKWGETEYLISAFPLGGYVKMFGEQPDEKVSEEEQAVSFTHKTVWQRFGIVLAGPLFNLFFAVFLFWLMFTFAGLPDYAESGLIGKVSPDSVAEKAGLKNGDLVLSIDGQAVSTWTQISNAVKDSQGKELRIEIQRGEETLTITASPAMDKVKNIFGEEVGERYLLGISRSEELEYKKTSVLEAIKYAFIQTWNLILLTLLGLVKIIQRVVPASELGGPIRIAELAGQQWEAGLMQLVHFTGLLSINLGVLNLLPIPVLDGGHLVFLSVEAVRGKPLGEQAILMAQKVGITLLGALMIFVFYNDIARLVRQWFAAP</sequence>
<dbReference type="NCBIfam" id="TIGR00054">
    <property type="entry name" value="RIP metalloprotease RseP"/>
    <property type="match status" value="1"/>
</dbReference>
<proteinExistence type="inferred from homology"/>
<evidence type="ECO:0000256" key="2">
    <source>
        <dbReference type="ARBA" id="ARBA00004141"/>
    </source>
</evidence>
<comment type="similarity">
    <text evidence="3 11">Belongs to the peptidase M50B family.</text>
</comment>
<evidence type="ECO:0000313" key="13">
    <source>
        <dbReference type="EMBL" id="XCN72326.1"/>
    </source>
</evidence>
<dbReference type="CDD" id="cd23081">
    <property type="entry name" value="cpPDZ_EcRseP-like"/>
    <property type="match status" value="1"/>
</dbReference>
<evidence type="ECO:0000256" key="1">
    <source>
        <dbReference type="ARBA" id="ARBA00001947"/>
    </source>
</evidence>
<dbReference type="InterPro" id="IPR041489">
    <property type="entry name" value="PDZ_6"/>
</dbReference>
<evidence type="ECO:0000256" key="8">
    <source>
        <dbReference type="ARBA" id="ARBA00022989"/>
    </source>
</evidence>
<dbReference type="SMART" id="SM00228">
    <property type="entry name" value="PDZ"/>
    <property type="match status" value="1"/>
</dbReference>
<evidence type="ECO:0000256" key="11">
    <source>
        <dbReference type="RuleBase" id="RU362031"/>
    </source>
</evidence>
<dbReference type="PANTHER" id="PTHR42837:SF2">
    <property type="entry name" value="MEMBRANE METALLOPROTEASE ARASP2, CHLOROPLASTIC-RELATED"/>
    <property type="match status" value="1"/>
</dbReference>
<comment type="subcellular location">
    <subcellularLocation>
        <location evidence="2">Membrane</location>
        <topology evidence="2">Multi-pass membrane protein</topology>
    </subcellularLocation>
</comment>
<keyword evidence="10 11" id="KW-0472">Membrane</keyword>
<name>A0AAU8LTS6_9BACT</name>
<feature type="transmembrane region" description="Helical" evidence="11">
    <location>
        <begin position="6"/>
        <end position="25"/>
    </location>
</feature>
<keyword evidence="9 11" id="KW-0482">Metalloprotease</keyword>
<gene>
    <name evidence="13" type="primary">rseP</name>
    <name evidence="13" type="ORF">Q3M24_18790</name>
</gene>
<feature type="transmembrane region" description="Helical" evidence="11">
    <location>
        <begin position="230"/>
        <end position="250"/>
    </location>
</feature>
<organism evidence="13">
    <name type="scientific">Candidatus Electrothrix aestuarii</name>
    <dbReference type="NCBI Taxonomy" id="3062594"/>
    <lineage>
        <taxon>Bacteria</taxon>
        <taxon>Pseudomonadati</taxon>
        <taxon>Thermodesulfobacteriota</taxon>
        <taxon>Desulfobulbia</taxon>
        <taxon>Desulfobulbales</taxon>
        <taxon>Desulfobulbaceae</taxon>
        <taxon>Candidatus Electrothrix</taxon>
    </lineage>
</organism>
<dbReference type="GO" id="GO:0006508">
    <property type="term" value="P:proteolysis"/>
    <property type="evidence" value="ECO:0007669"/>
    <property type="project" value="UniProtKB-KW"/>
</dbReference>
<feature type="transmembrane region" description="Helical" evidence="11">
    <location>
        <begin position="94"/>
        <end position="116"/>
    </location>
</feature>
<keyword evidence="11" id="KW-0479">Metal-binding</keyword>
<keyword evidence="4" id="KW-0645">Protease</keyword>
<feature type="transmembrane region" description="Helical" evidence="11">
    <location>
        <begin position="283"/>
        <end position="304"/>
    </location>
</feature>
<dbReference type="GO" id="GO:0046872">
    <property type="term" value="F:metal ion binding"/>
    <property type="evidence" value="ECO:0007669"/>
    <property type="project" value="UniProtKB-KW"/>
</dbReference>
<keyword evidence="7 11" id="KW-0862">Zinc</keyword>
<dbReference type="CDD" id="cd06163">
    <property type="entry name" value="S2P-M50_PDZ_RseP-like"/>
    <property type="match status" value="1"/>
</dbReference>
<evidence type="ECO:0000256" key="6">
    <source>
        <dbReference type="ARBA" id="ARBA00022801"/>
    </source>
</evidence>
<dbReference type="SUPFAM" id="SSF50156">
    <property type="entry name" value="PDZ domain-like"/>
    <property type="match status" value="1"/>
</dbReference>
<dbReference type="Pfam" id="PF02163">
    <property type="entry name" value="Peptidase_M50"/>
    <property type="match status" value="1"/>
</dbReference>
<keyword evidence="5 11" id="KW-0812">Transmembrane</keyword>
<dbReference type="InterPro" id="IPR036034">
    <property type="entry name" value="PDZ_sf"/>
</dbReference>
<reference evidence="13" key="2">
    <citation type="submission" date="2024-06" db="EMBL/GenBank/DDBJ databases">
        <authorList>
            <person name="Plum-Jensen L.E."/>
            <person name="Schramm A."/>
            <person name="Marshall I.P.G."/>
        </authorList>
    </citation>
    <scope>NUCLEOTIDE SEQUENCE</scope>
    <source>
        <strain evidence="13">Rat1</strain>
    </source>
</reference>
<evidence type="ECO:0000256" key="5">
    <source>
        <dbReference type="ARBA" id="ARBA00022692"/>
    </source>
</evidence>
<dbReference type="Pfam" id="PF17820">
    <property type="entry name" value="PDZ_6"/>
    <property type="match status" value="1"/>
</dbReference>
<dbReference type="EMBL" id="CP159373">
    <property type="protein sequence ID" value="XCN72326.1"/>
    <property type="molecule type" value="Genomic_DNA"/>
</dbReference>